<dbReference type="NCBIfam" id="TIGR02937">
    <property type="entry name" value="sigma70-ECF"/>
    <property type="match status" value="1"/>
</dbReference>
<evidence type="ECO:0000256" key="6">
    <source>
        <dbReference type="SAM" id="Coils"/>
    </source>
</evidence>
<evidence type="ECO:0000259" key="8">
    <source>
        <dbReference type="Pfam" id="PF08281"/>
    </source>
</evidence>
<reference evidence="9 10" key="1">
    <citation type="submission" date="2016-10" db="EMBL/GenBank/DDBJ databases">
        <authorList>
            <person name="de Groot N.N."/>
        </authorList>
    </citation>
    <scope>NUCLEOTIDE SEQUENCE [LARGE SCALE GENOMIC DNA]</scope>
    <source>
        <strain evidence="9 10">DSM 21039</strain>
    </source>
</reference>
<evidence type="ECO:0000256" key="4">
    <source>
        <dbReference type="ARBA" id="ARBA00023125"/>
    </source>
</evidence>
<proteinExistence type="inferred from homology"/>
<dbReference type="InterPro" id="IPR036388">
    <property type="entry name" value="WH-like_DNA-bd_sf"/>
</dbReference>
<dbReference type="RefSeq" id="WP_089921205.1">
    <property type="nucleotide sequence ID" value="NZ_FOBB01000014.1"/>
</dbReference>
<dbReference type="InterPro" id="IPR014284">
    <property type="entry name" value="RNA_pol_sigma-70_dom"/>
</dbReference>
<dbReference type="EMBL" id="FOBB01000014">
    <property type="protein sequence ID" value="SEN87531.1"/>
    <property type="molecule type" value="Genomic_DNA"/>
</dbReference>
<feature type="domain" description="RNA polymerase sigma-70 region 2" evidence="7">
    <location>
        <begin position="14"/>
        <end position="75"/>
    </location>
</feature>
<sequence>MSLELFHSQVMPIRPKLYRFAYRLLNNEQDAQDITQDAMLRVWNQQGRMAELQNLEAWCMRIVRNLALDRLKSKKYRNTELLDKADTMQASHQSNPHLAAEQQDVMDRVHRIIHALPEKYRTIIQLRDIDGFSYQEIADILELTMNEVKTNLHRARKAVREQLQNIQVYGLQ</sequence>
<evidence type="ECO:0000256" key="1">
    <source>
        <dbReference type="ARBA" id="ARBA00010641"/>
    </source>
</evidence>
<evidence type="ECO:0000259" key="7">
    <source>
        <dbReference type="Pfam" id="PF04542"/>
    </source>
</evidence>
<keyword evidence="10" id="KW-1185">Reference proteome</keyword>
<feature type="domain" description="RNA polymerase sigma factor 70 region 4 type 2" evidence="8">
    <location>
        <begin position="107"/>
        <end position="158"/>
    </location>
</feature>
<protein>
    <submittedName>
        <fullName evidence="9">RNA polymerase sigma-70 factor, ECF subfamily</fullName>
    </submittedName>
</protein>
<dbReference type="SUPFAM" id="SSF88946">
    <property type="entry name" value="Sigma2 domain of RNA polymerase sigma factors"/>
    <property type="match status" value="1"/>
</dbReference>
<dbReference type="PANTHER" id="PTHR43133">
    <property type="entry name" value="RNA POLYMERASE ECF-TYPE SIGMA FACTO"/>
    <property type="match status" value="1"/>
</dbReference>
<keyword evidence="5" id="KW-0804">Transcription</keyword>
<dbReference type="GO" id="GO:0006352">
    <property type="term" value="P:DNA-templated transcription initiation"/>
    <property type="evidence" value="ECO:0007669"/>
    <property type="project" value="InterPro"/>
</dbReference>
<organism evidence="9 10">
    <name type="scientific">Chitinophaga rupis</name>
    <dbReference type="NCBI Taxonomy" id="573321"/>
    <lineage>
        <taxon>Bacteria</taxon>
        <taxon>Pseudomonadati</taxon>
        <taxon>Bacteroidota</taxon>
        <taxon>Chitinophagia</taxon>
        <taxon>Chitinophagales</taxon>
        <taxon>Chitinophagaceae</taxon>
        <taxon>Chitinophaga</taxon>
    </lineage>
</organism>
<dbReference type="Proteomes" id="UP000198984">
    <property type="component" value="Unassembled WGS sequence"/>
</dbReference>
<dbReference type="Gene3D" id="1.10.10.10">
    <property type="entry name" value="Winged helix-like DNA-binding domain superfamily/Winged helix DNA-binding domain"/>
    <property type="match status" value="1"/>
</dbReference>
<evidence type="ECO:0000256" key="2">
    <source>
        <dbReference type="ARBA" id="ARBA00023015"/>
    </source>
</evidence>
<dbReference type="InterPro" id="IPR013249">
    <property type="entry name" value="RNA_pol_sigma70_r4_t2"/>
</dbReference>
<dbReference type="AlphaFoldDB" id="A0A1H8K434"/>
<dbReference type="Pfam" id="PF04542">
    <property type="entry name" value="Sigma70_r2"/>
    <property type="match status" value="1"/>
</dbReference>
<dbReference type="SUPFAM" id="SSF88659">
    <property type="entry name" value="Sigma3 and sigma4 domains of RNA polymerase sigma factors"/>
    <property type="match status" value="1"/>
</dbReference>
<dbReference type="GO" id="GO:0003677">
    <property type="term" value="F:DNA binding"/>
    <property type="evidence" value="ECO:0007669"/>
    <property type="project" value="UniProtKB-KW"/>
</dbReference>
<dbReference type="InterPro" id="IPR007627">
    <property type="entry name" value="RNA_pol_sigma70_r2"/>
</dbReference>
<dbReference type="Pfam" id="PF08281">
    <property type="entry name" value="Sigma70_r4_2"/>
    <property type="match status" value="1"/>
</dbReference>
<keyword evidence="6" id="KW-0175">Coiled coil</keyword>
<evidence type="ECO:0000256" key="5">
    <source>
        <dbReference type="ARBA" id="ARBA00023163"/>
    </source>
</evidence>
<feature type="coiled-coil region" evidence="6">
    <location>
        <begin position="138"/>
        <end position="165"/>
    </location>
</feature>
<evidence type="ECO:0000313" key="10">
    <source>
        <dbReference type="Proteomes" id="UP000198984"/>
    </source>
</evidence>
<keyword evidence="2" id="KW-0805">Transcription regulation</keyword>
<dbReference type="STRING" id="573321.SAMN04488505_11416"/>
<dbReference type="InterPro" id="IPR013325">
    <property type="entry name" value="RNA_pol_sigma_r2"/>
</dbReference>
<keyword evidence="3" id="KW-0731">Sigma factor</keyword>
<dbReference type="InterPro" id="IPR013324">
    <property type="entry name" value="RNA_pol_sigma_r3/r4-like"/>
</dbReference>
<evidence type="ECO:0000256" key="3">
    <source>
        <dbReference type="ARBA" id="ARBA00023082"/>
    </source>
</evidence>
<dbReference type="Gene3D" id="1.10.1740.10">
    <property type="match status" value="1"/>
</dbReference>
<name>A0A1H8K434_9BACT</name>
<dbReference type="InterPro" id="IPR039425">
    <property type="entry name" value="RNA_pol_sigma-70-like"/>
</dbReference>
<dbReference type="CDD" id="cd06171">
    <property type="entry name" value="Sigma70_r4"/>
    <property type="match status" value="1"/>
</dbReference>
<gene>
    <name evidence="9" type="ORF">SAMN04488505_11416</name>
</gene>
<keyword evidence="4" id="KW-0238">DNA-binding</keyword>
<dbReference type="OrthoDB" id="795989at2"/>
<dbReference type="GO" id="GO:0016987">
    <property type="term" value="F:sigma factor activity"/>
    <property type="evidence" value="ECO:0007669"/>
    <property type="project" value="UniProtKB-KW"/>
</dbReference>
<evidence type="ECO:0000313" key="9">
    <source>
        <dbReference type="EMBL" id="SEN87531.1"/>
    </source>
</evidence>
<accession>A0A1H8K434</accession>
<comment type="similarity">
    <text evidence="1">Belongs to the sigma-70 factor family. ECF subfamily.</text>
</comment>
<dbReference type="PANTHER" id="PTHR43133:SF8">
    <property type="entry name" value="RNA POLYMERASE SIGMA FACTOR HI_1459-RELATED"/>
    <property type="match status" value="1"/>
</dbReference>